<organism evidence="2 3">
    <name type="scientific">Smittium simulii</name>
    <dbReference type="NCBI Taxonomy" id="133385"/>
    <lineage>
        <taxon>Eukaryota</taxon>
        <taxon>Fungi</taxon>
        <taxon>Fungi incertae sedis</taxon>
        <taxon>Zoopagomycota</taxon>
        <taxon>Kickxellomycotina</taxon>
        <taxon>Harpellomycetes</taxon>
        <taxon>Harpellales</taxon>
        <taxon>Legeriomycetaceae</taxon>
        <taxon>Smittium</taxon>
    </lineage>
</organism>
<evidence type="ECO:0000313" key="2">
    <source>
        <dbReference type="EMBL" id="PVU91226.1"/>
    </source>
</evidence>
<dbReference type="EMBL" id="MBFR01000214">
    <property type="protein sequence ID" value="PVU91226.1"/>
    <property type="molecule type" value="Genomic_DNA"/>
</dbReference>
<evidence type="ECO:0000256" key="1">
    <source>
        <dbReference type="SAM" id="MobiDB-lite"/>
    </source>
</evidence>
<dbReference type="AlphaFoldDB" id="A0A2T9YFV5"/>
<comment type="caution">
    <text evidence="2">The sequence shown here is derived from an EMBL/GenBank/DDBJ whole genome shotgun (WGS) entry which is preliminary data.</text>
</comment>
<reference evidence="2 3" key="1">
    <citation type="journal article" date="2018" name="MBio">
        <title>Comparative Genomics Reveals the Core Gene Toolbox for the Fungus-Insect Symbiosis.</title>
        <authorList>
            <person name="Wang Y."/>
            <person name="Stata M."/>
            <person name="Wang W."/>
            <person name="Stajich J.E."/>
            <person name="White M.M."/>
            <person name="Moncalvo J.M."/>
        </authorList>
    </citation>
    <scope>NUCLEOTIDE SEQUENCE [LARGE SCALE GENOMIC DNA]</scope>
    <source>
        <strain evidence="2 3">SWE-8-4</strain>
    </source>
</reference>
<feature type="region of interest" description="Disordered" evidence="1">
    <location>
        <begin position="459"/>
        <end position="479"/>
    </location>
</feature>
<evidence type="ECO:0000313" key="3">
    <source>
        <dbReference type="Proteomes" id="UP000245383"/>
    </source>
</evidence>
<dbReference type="STRING" id="133385.A0A2T9YFV5"/>
<dbReference type="Proteomes" id="UP000245383">
    <property type="component" value="Unassembled WGS sequence"/>
</dbReference>
<keyword evidence="3" id="KW-1185">Reference proteome</keyword>
<feature type="compositionally biased region" description="Basic and acidic residues" evidence="1">
    <location>
        <begin position="327"/>
        <end position="338"/>
    </location>
</feature>
<proteinExistence type="predicted"/>
<accession>A0A2T9YFV5</accession>
<feature type="region of interest" description="Disordered" evidence="1">
    <location>
        <begin position="184"/>
        <end position="242"/>
    </location>
</feature>
<name>A0A2T9YFV5_9FUNG</name>
<feature type="compositionally biased region" description="Polar residues" evidence="1">
    <location>
        <begin position="189"/>
        <end position="219"/>
    </location>
</feature>
<gene>
    <name evidence="2" type="ORF">BB561_004510</name>
</gene>
<feature type="region of interest" description="Disordered" evidence="1">
    <location>
        <begin position="315"/>
        <end position="347"/>
    </location>
</feature>
<protein>
    <submittedName>
        <fullName evidence="2">Uncharacterized protein</fullName>
    </submittedName>
</protein>
<feature type="compositionally biased region" description="Polar residues" evidence="1">
    <location>
        <begin position="316"/>
        <end position="326"/>
    </location>
</feature>
<sequence length="529" mass="59472">MHVSHQKIYSESTTERGDLSTINSIHDYLFKLARFDYDYDIRDYAKILRSIYPTLTDTADINISENIEKSKLDLLSIVDHYSSNSNDENKLLNLITHGSMEFDSSEKTLLNQSKKNFAISSLSSILGTEFNGYTELPEWPTVKPNHKLRSDHLSSILPISSHVTNKGTYIPGISPITNINNNTKPKKSLNGNPNLVHTENVTNKNKNSRNLETSIQTKSAFEKNSSKNIKKSSTVSNLSSSSDEELENFLNENDNQYITKNHIGLTQASEIKKDIILYARNNNSDSSDFSEDSIDTDSSGGLDVDYYKINEKGLNKQVNLSRPKTQNHLDSEKSKKSDTQNNHDINPWAVSKNLNKDIDASSYLKDESKLLALNEINPKNSLESNNENTDEQNLVERNIPLDTDSSNLDISSNKIWIANSVTNDPNVENNISETKEFLQKDVNQDGSLIASYQLAKSGSFPGSLKKHNESVSSNHNTENLQNSAIDNHHASNKNENPMSVSISANSFDTSFTKLQNNKLNFDEIENHWK</sequence>
<dbReference type="OrthoDB" id="10254310at2759"/>
<feature type="compositionally biased region" description="Low complexity" evidence="1">
    <location>
        <begin position="231"/>
        <end position="241"/>
    </location>
</feature>
<feature type="compositionally biased region" description="Polar residues" evidence="1">
    <location>
        <begin position="470"/>
        <end position="479"/>
    </location>
</feature>